<reference evidence="2 3" key="1">
    <citation type="submission" date="2020-08" db="EMBL/GenBank/DDBJ databases">
        <title>Genome sequencing of Purple Non-Sulfur Bacteria from various extreme environments.</title>
        <authorList>
            <person name="Mayer M."/>
        </authorList>
    </citation>
    <scope>NUCLEOTIDE SEQUENCE [LARGE SCALE GENOMIC DNA]</scope>
    <source>
        <strain evidence="2 3">2761</strain>
    </source>
</reference>
<dbReference type="PANTHER" id="PTHR33303:SF2">
    <property type="entry name" value="COA-BINDING DOMAIN-CONTAINING PROTEIN"/>
    <property type="match status" value="1"/>
</dbReference>
<evidence type="ECO:0000313" key="2">
    <source>
        <dbReference type="EMBL" id="MBB4248609.1"/>
    </source>
</evidence>
<gene>
    <name evidence="2" type="ORF">GGD90_003008</name>
</gene>
<evidence type="ECO:0000259" key="1">
    <source>
        <dbReference type="SMART" id="SM00881"/>
    </source>
</evidence>
<accession>A0A840GKD0</accession>
<dbReference type="InterPro" id="IPR003781">
    <property type="entry name" value="CoA-bd"/>
</dbReference>
<name>A0A840GKD0_RHOTE</name>
<dbReference type="AlphaFoldDB" id="A0A840GKD0"/>
<sequence>MSDINTLRRVLRDCRTIAVVGLSADAHRPSHEVAKYMQQRGYRIVPVNPKYSEILGETCYPDLQSIPFPVDLVDVFRKPQDCVPIARDAAAIGARALWLQLGVINEEAQRIAEAAGLTVVADRCVKIEHARLLGHSG</sequence>
<proteinExistence type="predicted"/>
<evidence type="ECO:0000313" key="3">
    <source>
        <dbReference type="Proteomes" id="UP000587070"/>
    </source>
</evidence>
<organism evidence="2 3">
    <name type="scientific">Rhodocyclus tenuis</name>
    <name type="common">Rhodospirillum tenue</name>
    <dbReference type="NCBI Taxonomy" id="1066"/>
    <lineage>
        <taxon>Bacteria</taxon>
        <taxon>Pseudomonadati</taxon>
        <taxon>Pseudomonadota</taxon>
        <taxon>Betaproteobacteria</taxon>
        <taxon>Rhodocyclales</taxon>
        <taxon>Rhodocyclaceae</taxon>
        <taxon>Rhodocyclus</taxon>
    </lineage>
</organism>
<protein>
    <submittedName>
        <fullName evidence="2">Putative CoA-binding protein</fullName>
    </submittedName>
</protein>
<keyword evidence="3" id="KW-1185">Reference proteome</keyword>
<dbReference type="OrthoDB" id="9804695at2"/>
<feature type="domain" description="CoA-binding" evidence="1">
    <location>
        <begin position="11"/>
        <end position="103"/>
    </location>
</feature>
<dbReference type="PANTHER" id="PTHR33303">
    <property type="entry name" value="CYTOPLASMIC PROTEIN-RELATED"/>
    <property type="match status" value="1"/>
</dbReference>
<dbReference type="Proteomes" id="UP000587070">
    <property type="component" value="Unassembled WGS sequence"/>
</dbReference>
<dbReference type="InterPro" id="IPR036291">
    <property type="entry name" value="NAD(P)-bd_dom_sf"/>
</dbReference>
<dbReference type="Pfam" id="PF13380">
    <property type="entry name" value="CoA_binding_2"/>
    <property type="match status" value="1"/>
</dbReference>
<dbReference type="Gene3D" id="3.40.50.720">
    <property type="entry name" value="NAD(P)-binding Rossmann-like Domain"/>
    <property type="match status" value="1"/>
</dbReference>
<dbReference type="SMART" id="SM00881">
    <property type="entry name" value="CoA_binding"/>
    <property type="match status" value="1"/>
</dbReference>
<dbReference type="EMBL" id="JACIGE010000012">
    <property type="protein sequence ID" value="MBB4248609.1"/>
    <property type="molecule type" value="Genomic_DNA"/>
</dbReference>
<dbReference type="RefSeq" id="WP_153114766.1">
    <property type="nucleotide sequence ID" value="NZ_JACIGE010000012.1"/>
</dbReference>
<comment type="caution">
    <text evidence="2">The sequence shown here is derived from an EMBL/GenBank/DDBJ whole genome shotgun (WGS) entry which is preliminary data.</text>
</comment>
<dbReference type="SUPFAM" id="SSF51735">
    <property type="entry name" value="NAD(P)-binding Rossmann-fold domains"/>
    <property type="match status" value="1"/>
</dbReference>